<dbReference type="InterPro" id="IPR013785">
    <property type="entry name" value="Aldolase_TIM"/>
</dbReference>
<sequence>MNWSLQPSAVFAASPVVPVMVIKNLDDVLPMAQALSAGGINVFEITLRSAVALDAIKIISEAMPQALVGAGTVISPQQYDAAVAAGAKFIISPGATVALLKHAVQGSVPLMPGTSTPSEMMTALELGYDHLKFFPAEANGGAPALKAISAPLPQLTFCPTGGISPKNVANYLALDCVATVGGSWMIPNEAIAAGNWAEVTRLTQEAVDFVGGLRK</sequence>
<evidence type="ECO:0000256" key="1">
    <source>
        <dbReference type="ARBA" id="ARBA00000654"/>
    </source>
</evidence>
<name>A0A1W1UFA4_9PAST</name>
<evidence type="ECO:0000313" key="9">
    <source>
        <dbReference type="EMBL" id="SMB79712.1"/>
    </source>
</evidence>
<keyword evidence="7" id="KW-0704">Schiff base</keyword>
<dbReference type="PROSITE" id="PS00159">
    <property type="entry name" value="ALDOLASE_KDPG_KHG_1"/>
    <property type="match status" value="1"/>
</dbReference>
<comment type="catalytic activity">
    <reaction evidence="1">
        <text>2-dehydro-3-deoxy-6-phospho-D-gluconate = D-glyceraldehyde 3-phosphate + pyruvate</text>
        <dbReference type="Rhea" id="RHEA:17089"/>
        <dbReference type="ChEBI" id="CHEBI:15361"/>
        <dbReference type="ChEBI" id="CHEBI:57569"/>
        <dbReference type="ChEBI" id="CHEBI:59776"/>
        <dbReference type="EC" id="4.1.2.14"/>
    </reaction>
</comment>
<dbReference type="Gene3D" id="3.20.20.70">
    <property type="entry name" value="Aldolase class I"/>
    <property type="match status" value="1"/>
</dbReference>
<dbReference type="CDD" id="cd00452">
    <property type="entry name" value="KDPG_aldolase"/>
    <property type="match status" value="1"/>
</dbReference>
<dbReference type="Proteomes" id="UP000192408">
    <property type="component" value="Unassembled WGS sequence"/>
</dbReference>
<dbReference type="SUPFAM" id="SSF51569">
    <property type="entry name" value="Aldolase"/>
    <property type="match status" value="1"/>
</dbReference>
<evidence type="ECO:0000256" key="5">
    <source>
        <dbReference type="ARBA" id="ARBA00013063"/>
    </source>
</evidence>
<organism evidence="9 10">
    <name type="scientific">Pasteurella testudinis DSM 23072</name>
    <dbReference type="NCBI Taxonomy" id="1122938"/>
    <lineage>
        <taxon>Bacteria</taxon>
        <taxon>Pseudomonadati</taxon>
        <taxon>Pseudomonadota</taxon>
        <taxon>Gammaproteobacteria</taxon>
        <taxon>Pasteurellales</taxon>
        <taxon>Pasteurellaceae</taxon>
        <taxon>Pasteurella</taxon>
    </lineage>
</organism>
<dbReference type="InterPro" id="IPR000887">
    <property type="entry name" value="Aldlse_KDPG_KHG"/>
</dbReference>
<dbReference type="PANTHER" id="PTHR30246">
    <property type="entry name" value="2-KETO-3-DEOXY-6-PHOSPHOGLUCONATE ALDOLASE"/>
    <property type="match status" value="1"/>
</dbReference>
<comment type="similarity">
    <text evidence="3">Belongs to the KHG/KDPG aldolase family.</text>
</comment>
<dbReference type="GO" id="GO:0008675">
    <property type="term" value="F:2-dehydro-3-deoxy-phosphogluconate aldolase activity"/>
    <property type="evidence" value="ECO:0007669"/>
    <property type="project" value="UniProtKB-EC"/>
</dbReference>
<keyword evidence="6" id="KW-0456">Lyase</keyword>
<evidence type="ECO:0000256" key="3">
    <source>
        <dbReference type="ARBA" id="ARBA00006906"/>
    </source>
</evidence>
<keyword evidence="8" id="KW-0119">Carbohydrate metabolism</keyword>
<dbReference type="Pfam" id="PF01081">
    <property type="entry name" value="Aldolase"/>
    <property type="match status" value="1"/>
</dbReference>
<dbReference type="AlphaFoldDB" id="A0A1W1UFA4"/>
<comment type="subunit">
    <text evidence="4">Homotrimer.</text>
</comment>
<comment type="pathway">
    <text evidence="2">Carbohydrate acid metabolism; 2-dehydro-3-deoxy-D-gluconate degradation; D-glyceraldehyde 3-phosphate and pyruvate from 2-dehydro-3-deoxy-D-gluconate: step 2/2.</text>
</comment>
<dbReference type="NCBIfam" id="NF004325">
    <property type="entry name" value="PRK05718.1"/>
    <property type="match status" value="1"/>
</dbReference>
<dbReference type="EC" id="4.1.2.14" evidence="5"/>
<accession>A0A1W1UFA4</accession>
<dbReference type="RefSeq" id="WP_084255795.1">
    <property type="nucleotide sequence ID" value="NZ_FWWV01000002.1"/>
</dbReference>
<evidence type="ECO:0000256" key="7">
    <source>
        <dbReference type="ARBA" id="ARBA00023270"/>
    </source>
</evidence>
<dbReference type="InterPro" id="IPR031338">
    <property type="entry name" value="KDPG/KHG_AS_2"/>
</dbReference>
<dbReference type="PROSITE" id="PS00160">
    <property type="entry name" value="ALDOLASE_KDPG_KHG_2"/>
    <property type="match status" value="1"/>
</dbReference>
<dbReference type="EMBL" id="FWWV01000002">
    <property type="protein sequence ID" value="SMB79712.1"/>
    <property type="molecule type" value="Genomic_DNA"/>
</dbReference>
<evidence type="ECO:0000256" key="6">
    <source>
        <dbReference type="ARBA" id="ARBA00023239"/>
    </source>
</evidence>
<gene>
    <name evidence="9" type="ORF">SAMN05660772_00458</name>
</gene>
<dbReference type="STRING" id="1122938.SAMN05660772_00458"/>
<evidence type="ECO:0000256" key="8">
    <source>
        <dbReference type="ARBA" id="ARBA00023277"/>
    </source>
</evidence>
<protein>
    <recommendedName>
        <fullName evidence="5">2-dehydro-3-deoxy-phosphogluconate aldolase</fullName>
        <ecNumber evidence="5">4.1.2.14</ecNumber>
    </recommendedName>
</protein>
<keyword evidence="10" id="KW-1185">Reference proteome</keyword>
<proteinExistence type="inferred from homology"/>
<dbReference type="InterPro" id="IPR031337">
    <property type="entry name" value="KDPG/KHG_AS_1"/>
</dbReference>
<evidence type="ECO:0000313" key="10">
    <source>
        <dbReference type="Proteomes" id="UP000192408"/>
    </source>
</evidence>
<reference evidence="10" key="1">
    <citation type="submission" date="2017-04" db="EMBL/GenBank/DDBJ databases">
        <authorList>
            <person name="Varghese N."/>
            <person name="Submissions S."/>
        </authorList>
    </citation>
    <scope>NUCLEOTIDE SEQUENCE [LARGE SCALE GENOMIC DNA]</scope>
    <source>
        <strain evidence="10">DSM 23072</strain>
    </source>
</reference>
<dbReference type="PANTHER" id="PTHR30246:SF1">
    <property type="entry name" value="2-DEHYDRO-3-DEOXY-6-PHOSPHOGALACTONATE ALDOLASE-RELATED"/>
    <property type="match status" value="1"/>
</dbReference>
<dbReference type="NCBIfam" id="TIGR01182">
    <property type="entry name" value="eda"/>
    <property type="match status" value="1"/>
</dbReference>
<evidence type="ECO:0000256" key="2">
    <source>
        <dbReference type="ARBA" id="ARBA00004736"/>
    </source>
</evidence>
<evidence type="ECO:0000256" key="4">
    <source>
        <dbReference type="ARBA" id="ARBA00011233"/>
    </source>
</evidence>